<evidence type="ECO:0000313" key="2">
    <source>
        <dbReference type="EMBL" id="MBA8886572.1"/>
    </source>
</evidence>
<comment type="caution">
    <text evidence="2">The sequence shown here is derived from an EMBL/GenBank/DDBJ whole genome shotgun (WGS) entry which is preliminary data.</text>
</comment>
<evidence type="ECO:0000313" key="3">
    <source>
        <dbReference type="Proteomes" id="UP000550401"/>
    </source>
</evidence>
<dbReference type="AlphaFoldDB" id="A0A839EXW5"/>
<reference evidence="2 3" key="1">
    <citation type="submission" date="2020-07" db="EMBL/GenBank/DDBJ databases">
        <title>Genomic Encyclopedia of Type Strains, Phase IV (KMG-V): Genome sequencing to study the core and pangenomes of soil and plant-associated prokaryotes.</title>
        <authorList>
            <person name="Whitman W."/>
        </authorList>
    </citation>
    <scope>NUCLEOTIDE SEQUENCE [LARGE SCALE GENOMIC DNA]</scope>
    <source>
        <strain evidence="2 3">RH2WT43</strain>
    </source>
</reference>
<feature type="signal peptide" evidence="1">
    <location>
        <begin position="1"/>
        <end position="28"/>
    </location>
</feature>
<dbReference type="EMBL" id="JACGXL010000001">
    <property type="protein sequence ID" value="MBA8886572.1"/>
    <property type="molecule type" value="Genomic_DNA"/>
</dbReference>
<organism evidence="2 3">
    <name type="scientific">Dokdonella fugitiva</name>
    <dbReference type="NCBI Taxonomy" id="328517"/>
    <lineage>
        <taxon>Bacteria</taxon>
        <taxon>Pseudomonadati</taxon>
        <taxon>Pseudomonadota</taxon>
        <taxon>Gammaproteobacteria</taxon>
        <taxon>Lysobacterales</taxon>
        <taxon>Rhodanobacteraceae</taxon>
        <taxon>Dokdonella</taxon>
    </lineage>
</organism>
<feature type="chain" id="PRO_5032862975" description="Secreted protein" evidence="1">
    <location>
        <begin position="29"/>
        <end position="147"/>
    </location>
</feature>
<dbReference type="PROSITE" id="PS51318">
    <property type="entry name" value="TAT"/>
    <property type="match status" value="1"/>
</dbReference>
<keyword evidence="3" id="KW-1185">Reference proteome</keyword>
<name>A0A839EXW5_9GAMM</name>
<dbReference type="Gene3D" id="2.60.120.380">
    <property type="match status" value="1"/>
</dbReference>
<proteinExistence type="predicted"/>
<evidence type="ECO:0000256" key="1">
    <source>
        <dbReference type="SAM" id="SignalP"/>
    </source>
</evidence>
<dbReference type="InterPro" id="IPR006311">
    <property type="entry name" value="TAT_signal"/>
</dbReference>
<keyword evidence="1" id="KW-0732">Signal</keyword>
<sequence>MPIASSSRRRFVAFAAAAALALPLVAVAKDAAKDAAKAKDAPQALAFAKNGHATAKGKLKGPDDVVRNYTIDLKSGESCTVAIDDGKSRVTYFNVFPPGAQQKETEGRTRTDVKANADGTYTIRVFMTQGAAVKGAAASYELTVTKS</sequence>
<evidence type="ECO:0008006" key="4">
    <source>
        <dbReference type="Google" id="ProtNLM"/>
    </source>
</evidence>
<dbReference type="RefSeq" id="WP_182529640.1">
    <property type="nucleotide sequence ID" value="NZ_JACGXL010000001.1"/>
</dbReference>
<accession>A0A839EXW5</accession>
<dbReference type="Proteomes" id="UP000550401">
    <property type="component" value="Unassembled WGS sequence"/>
</dbReference>
<gene>
    <name evidence="2" type="ORF">FHW12_000763</name>
</gene>
<protein>
    <recommendedName>
        <fullName evidence="4">Secreted protein</fullName>
    </recommendedName>
</protein>